<dbReference type="PANTHER" id="PTHR11886">
    <property type="entry name" value="DYNEIN LIGHT CHAIN"/>
    <property type="match status" value="1"/>
</dbReference>
<dbReference type="GO" id="GO:0045505">
    <property type="term" value="F:dynein intermediate chain binding"/>
    <property type="evidence" value="ECO:0007669"/>
    <property type="project" value="TreeGrafter"/>
</dbReference>
<dbReference type="InterPro" id="IPR001372">
    <property type="entry name" value="Dynein_light_chain_typ-1/2"/>
</dbReference>
<keyword evidence="1" id="KW-0963">Cytoplasm</keyword>
<dbReference type="EMBL" id="GCKF01022135">
    <property type="protein sequence ID" value="JAG98579.1"/>
    <property type="molecule type" value="Transcribed_RNA"/>
</dbReference>
<evidence type="ECO:0000256" key="1">
    <source>
        <dbReference type="RuleBase" id="RU365010"/>
    </source>
</evidence>
<keyword evidence="1" id="KW-0243">Dynein</keyword>
<dbReference type="Pfam" id="PF01221">
    <property type="entry name" value="Dynein_light"/>
    <property type="match status" value="1"/>
</dbReference>
<organism evidence="2">
    <name type="scientific">Araucaria cunninghamii</name>
    <name type="common">Hoop pine</name>
    <name type="synonym">Moreton Bay pine</name>
    <dbReference type="NCBI Taxonomy" id="56994"/>
    <lineage>
        <taxon>Eukaryota</taxon>
        <taxon>Viridiplantae</taxon>
        <taxon>Streptophyta</taxon>
        <taxon>Embryophyta</taxon>
        <taxon>Tracheophyta</taxon>
        <taxon>Spermatophyta</taxon>
        <taxon>Pinopsida</taxon>
        <taxon>Pinidae</taxon>
        <taxon>Conifers II</taxon>
        <taxon>Araucariales</taxon>
        <taxon>Araucariaceae</taxon>
        <taxon>Araucaria</taxon>
    </lineage>
</organism>
<dbReference type="AlphaFoldDB" id="A0A0D6R6X1"/>
<accession>A0A0D6R6X1</accession>
<comment type="subcellular location">
    <subcellularLocation>
        <location evidence="1">Cytoplasm</location>
        <location evidence="1">Cytoskeleton</location>
    </subcellularLocation>
</comment>
<dbReference type="GO" id="GO:0005874">
    <property type="term" value="C:microtubule"/>
    <property type="evidence" value="ECO:0007669"/>
    <property type="project" value="UniProtKB-KW"/>
</dbReference>
<sequence>MVSLSLSLKQSAKVLKKLLCLRLLKMLEGRAVVGETDMSPVMQEYAMLCASEALDLHEVTDYEAIARYIKKKFDETHGLAWQCIVGFSFGSSITHMCGSFIYFHVEKLAFLLFKDALFKEDQAHMGLACSKASDLVYVKDSDKTIV</sequence>
<proteinExistence type="inferred from homology"/>
<dbReference type="SMART" id="SM01375">
    <property type="entry name" value="Dynein_light"/>
    <property type="match status" value="1"/>
</dbReference>
<evidence type="ECO:0000313" key="2">
    <source>
        <dbReference type="EMBL" id="JAG98579.1"/>
    </source>
</evidence>
<keyword evidence="1" id="KW-0493">Microtubule</keyword>
<keyword evidence="1" id="KW-0206">Cytoskeleton</keyword>
<dbReference type="GO" id="GO:0007017">
    <property type="term" value="P:microtubule-based process"/>
    <property type="evidence" value="ECO:0007669"/>
    <property type="project" value="InterPro"/>
</dbReference>
<comment type="similarity">
    <text evidence="1">Belongs to the dynein light chain family.</text>
</comment>
<dbReference type="InterPro" id="IPR037177">
    <property type="entry name" value="DLC_sf"/>
</dbReference>
<dbReference type="SUPFAM" id="SSF54648">
    <property type="entry name" value="DLC"/>
    <property type="match status" value="1"/>
</dbReference>
<dbReference type="GO" id="GO:0005868">
    <property type="term" value="C:cytoplasmic dynein complex"/>
    <property type="evidence" value="ECO:0007669"/>
    <property type="project" value="TreeGrafter"/>
</dbReference>
<dbReference type="Gene3D" id="3.30.740.10">
    <property type="entry name" value="Protein Inhibitor Of Neuronal Nitric Oxide Synthase"/>
    <property type="match status" value="1"/>
</dbReference>
<protein>
    <recommendedName>
        <fullName evidence="1">Dynein light chain</fullName>
    </recommendedName>
</protein>
<dbReference type="PANTHER" id="PTHR11886:SF78">
    <property type="entry name" value="DYNEIN LIGHT CHAIN"/>
    <property type="match status" value="1"/>
</dbReference>
<reference evidence="2" key="1">
    <citation type="submission" date="2015-03" db="EMBL/GenBank/DDBJ databases">
        <title>A transcriptome of Araucaria cunninghamii, an australian fine timber species.</title>
        <authorList>
            <person name="Jing Yi C.J.Y."/>
            <person name="Yin San L.Y.S."/>
            <person name="Abdul Karim S.S."/>
            <person name="Wan Azmi N.N."/>
            <person name="Hercus R.R."/>
            <person name="Croft L.L."/>
        </authorList>
    </citation>
    <scope>NUCLEOTIDE SEQUENCE</scope>
    <source>
        <strain evidence="2">MI0301</strain>
        <tissue evidence="2">Leaf</tissue>
    </source>
</reference>
<name>A0A0D6R6X1_ARACU</name>
<keyword evidence="1" id="KW-0505">Motor protein</keyword>
<dbReference type="FunFam" id="3.30.740.10:FF:000004">
    <property type="entry name" value="Dynein light chain"/>
    <property type="match status" value="1"/>
</dbReference>